<accession>A0A833Z8M6</accession>
<proteinExistence type="predicted"/>
<name>A0A833Z8M6_9CHIR</name>
<organism evidence="1 2">
    <name type="scientific">Phyllostomus discolor</name>
    <name type="common">pale spear-nosed bat</name>
    <dbReference type="NCBI Taxonomy" id="89673"/>
    <lineage>
        <taxon>Eukaryota</taxon>
        <taxon>Metazoa</taxon>
        <taxon>Chordata</taxon>
        <taxon>Craniata</taxon>
        <taxon>Vertebrata</taxon>
        <taxon>Euteleostomi</taxon>
        <taxon>Mammalia</taxon>
        <taxon>Eutheria</taxon>
        <taxon>Laurasiatheria</taxon>
        <taxon>Chiroptera</taxon>
        <taxon>Yangochiroptera</taxon>
        <taxon>Phyllostomidae</taxon>
        <taxon>Phyllostominae</taxon>
        <taxon>Phyllostomus</taxon>
    </lineage>
</organism>
<evidence type="ECO:0000313" key="1">
    <source>
        <dbReference type="EMBL" id="KAF6086341.1"/>
    </source>
</evidence>
<protein>
    <submittedName>
        <fullName evidence="1">Uncharacterized protein</fullName>
    </submittedName>
</protein>
<comment type="caution">
    <text evidence="1">The sequence shown here is derived from an EMBL/GenBank/DDBJ whole genome shotgun (WGS) entry which is preliminary data.</text>
</comment>
<evidence type="ECO:0000313" key="2">
    <source>
        <dbReference type="Proteomes" id="UP000664940"/>
    </source>
</evidence>
<sequence length="125" mass="14305">MCTCDQNSHVCRVGPPTDRLLGKFHTCHQGCQDIYKKIQKGRVHHFQGIIETGSRPLWRQLSSTYQSVAPLHNDVHWNWPLEVLLCWTEDFTCPCYPSGSEDHSLQDADNSLAHCAISQTCRLRL</sequence>
<gene>
    <name evidence="1" type="ORF">HJG60_008506</name>
</gene>
<dbReference type="Proteomes" id="UP000664940">
    <property type="component" value="Unassembled WGS sequence"/>
</dbReference>
<dbReference type="EMBL" id="JABVXQ010000011">
    <property type="protein sequence ID" value="KAF6086341.1"/>
    <property type="molecule type" value="Genomic_DNA"/>
</dbReference>
<reference evidence="1 2" key="1">
    <citation type="journal article" date="2020" name="Nature">
        <title>Six reference-quality genomes reveal evolution of bat adaptations.</title>
        <authorList>
            <person name="Jebb D."/>
            <person name="Huang Z."/>
            <person name="Pippel M."/>
            <person name="Hughes G.M."/>
            <person name="Lavrichenko K."/>
            <person name="Devanna P."/>
            <person name="Winkler S."/>
            <person name="Jermiin L.S."/>
            <person name="Skirmuntt E.C."/>
            <person name="Katzourakis A."/>
            <person name="Burkitt-Gray L."/>
            <person name="Ray D.A."/>
            <person name="Sullivan K.A.M."/>
            <person name="Roscito J.G."/>
            <person name="Kirilenko B.M."/>
            <person name="Davalos L.M."/>
            <person name="Corthals A.P."/>
            <person name="Power M.L."/>
            <person name="Jones G."/>
            <person name="Ransome R.D."/>
            <person name="Dechmann D.K.N."/>
            <person name="Locatelli A.G."/>
            <person name="Puechmaille S.J."/>
            <person name="Fedrigo O."/>
            <person name="Jarvis E.D."/>
            <person name="Hiller M."/>
            <person name="Vernes S.C."/>
            <person name="Myers E.W."/>
            <person name="Teeling E.C."/>
        </authorList>
    </citation>
    <scope>NUCLEOTIDE SEQUENCE [LARGE SCALE GENOMIC DNA]</scope>
    <source>
        <strain evidence="1">Bat1K_MPI-CBG_1</strain>
    </source>
</reference>
<dbReference type="AlphaFoldDB" id="A0A833Z8M6"/>